<proteinExistence type="predicted"/>
<feature type="region of interest" description="Disordered" evidence="1">
    <location>
        <begin position="103"/>
        <end position="122"/>
    </location>
</feature>
<evidence type="ECO:0000256" key="1">
    <source>
        <dbReference type="SAM" id="MobiDB-lite"/>
    </source>
</evidence>
<gene>
    <name evidence="2" type="ORF">TREES_T100017848</name>
</gene>
<evidence type="ECO:0000313" key="2">
    <source>
        <dbReference type="EMBL" id="ELW61680.1"/>
    </source>
</evidence>
<protein>
    <submittedName>
        <fullName evidence="2">Uncharacterized protein</fullName>
    </submittedName>
</protein>
<keyword evidence="3" id="KW-1185">Reference proteome</keyword>
<sequence length="122" mass="13037">MGLVSLGLPLGPEMNDGGELHHRLQCCQALYQQELPLCSENAAVSSRGCMSCVKGPSSGRGSRASSSACPAHAHWMPSALVVQRQKGRRRGLKVQEGLPALVPGHQRVSERRVQYSSHLAGP</sequence>
<dbReference type="EMBL" id="KB320862">
    <property type="protein sequence ID" value="ELW61680.1"/>
    <property type="molecule type" value="Genomic_DNA"/>
</dbReference>
<dbReference type="InParanoid" id="L9KFK5"/>
<dbReference type="Proteomes" id="UP000011518">
    <property type="component" value="Unassembled WGS sequence"/>
</dbReference>
<reference evidence="3" key="1">
    <citation type="submission" date="2012-07" db="EMBL/GenBank/DDBJ databases">
        <title>Genome of the Chinese tree shrew, a rising model animal genetically related to primates.</title>
        <authorList>
            <person name="Zhang G."/>
            <person name="Fan Y."/>
            <person name="Yao Y."/>
            <person name="Huang Z."/>
        </authorList>
    </citation>
    <scope>NUCLEOTIDE SEQUENCE [LARGE SCALE GENOMIC DNA]</scope>
</reference>
<accession>L9KFK5</accession>
<organism evidence="2 3">
    <name type="scientific">Tupaia chinensis</name>
    <name type="common">Chinese tree shrew</name>
    <name type="synonym">Tupaia belangeri chinensis</name>
    <dbReference type="NCBI Taxonomy" id="246437"/>
    <lineage>
        <taxon>Eukaryota</taxon>
        <taxon>Metazoa</taxon>
        <taxon>Chordata</taxon>
        <taxon>Craniata</taxon>
        <taxon>Vertebrata</taxon>
        <taxon>Euteleostomi</taxon>
        <taxon>Mammalia</taxon>
        <taxon>Eutheria</taxon>
        <taxon>Euarchontoglires</taxon>
        <taxon>Scandentia</taxon>
        <taxon>Tupaiidae</taxon>
        <taxon>Tupaia</taxon>
    </lineage>
</organism>
<reference evidence="3" key="2">
    <citation type="journal article" date="2013" name="Nat. Commun.">
        <title>Genome of the Chinese tree shrew.</title>
        <authorList>
            <person name="Fan Y."/>
            <person name="Huang Z.Y."/>
            <person name="Cao C.C."/>
            <person name="Chen C.S."/>
            <person name="Chen Y.X."/>
            <person name="Fan D.D."/>
            <person name="He J."/>
            <person name="Hou H.L."/>
            <person name="Hu L."/>
            <person name="Hu X.T."/>
            <person name="Jiang X.T."/>
            <person name="Lai R."/>
            <person name="Lang Y.S."/>
            <person name="Liang B."/>
            <person name="Liao S.G."/>
            <person name="Mu D."/>
            <person name="Ma Y.Y."/>
            <person name="Niu Y.Y."/>
            <person name="Sun X.Q."/>
            <person name="Xia J.Q."/>
            <person name="Xiao J."/>
            <person name="Xiong Z.Q."/>
            <person name="Xu L."/>
            <person name="Yang L."/>
            <person name="Zhang Y."/>
            <person name="Zhao W."/>
            <person name="Zhao X.D."/>
            <person name="Zheng Y.T."/>
            <person name="Zhou J.M."/>
            <person name="Zhu Y.B."/>
            <person name="Zhang G.J."/>
            <person name="Wang J."/>
            <person name="Yao Y.G."/>
        </authorList>
    </citation>
    <scope>NUCLEOTIDE SEQUENCE [LARGE SCALE GENOMIC DNA]</scope>
</reference>
<evidence type="ECO:0000313" key="3">
    <source>
        <dbReference type="Proteomes" id="UP000011518"/>
    </source>
</evidence>
<dbReference type="AlphaFoldDB" id="L9KFK5"/>
<name>L9KFK5_TUPCH</name>